<dbReference type="CDD" id="cd05399">
    <property type="entry name" value="NT_Rel-Spo_like"/>
    <property type="match status" value="1"/>
</dbReference>
<name>X1HA72_9ZZZZ</name>
<dbReference type="Pfam" id="PF04607">
    <property type="entry name" value="RelA_SpoT"/>
    <property type="match status" value="1"/>
</dbReference>
<organism evidence="2">
    <name type="scientific">marine sediment metagenome</name>
    <dbReference type="NCBI Taxonomy" id="412755"/>
    <lineage>
        <taxon>unclassified sequences</taxon>
        <taxon>metagenomes</taxon>
        <taxon>ecological metagenomes</taxon>
    </lineage>
</organism>
<feature type="domain" description="RelA/SpoT" evidence="1">
    <location>
        <begin position="55"/>
        <end position="188"/>
    </location>
</feature>
<reference evidence="2" key="1">
    <citation type="journal article" date="2014" name="Front. Microbiol.">
        <title>High frequency of phylogenetically diverse reductive dehalogenase-homologous genes in deep subseafloor sedimentary metagenomes.</title>
        <authorList>
            <person name="Kawai M."/>
            <person name="Futagami T."/>
            <person name="Toyoda A."/>
            <person name="Takaki Y."/>
            <person name="Nishi S."/>
            <person name="Hori S."/>
            <person name="Arai W."/>
            <person name="Tsubouchi T."/>
            <person name="Morono Y."/>
            <person name="Uchiyama I."/>
            <person name="Ito T."/>
            <person name="Fujiyama A."/>
            <person name="Inagaki F."/>
            <person name="Takami H."/>
        </authorList>
    </citation>
    <scope>NUCLEOTIDE SEQUENCE</scope>
    <source>
        <strain evidence="2">Expedition CK06-06</strain>
    </source>
</reference>
<dbReference type="PANTHER" id="PTHR41773:SF1">
    <property type="entry name" value="RELA_SPOT DOMAIN-CONTAINING PROTEIN"/>
    <property type="match status" value="1"/>
</dbReference>
<proteinExistence type="predicted"/>
<dbReference type="PANTHER" id="PTHR41773">
    <property type="entry name" value="GTP PYROPHOSPHATASE-RELATED"/>
    <property type="match status" value="1"/>
</dbReference>
<dbReference type="Gene3D" id="3.30.460.10">
    <property type="entry name" value="Beta Polymerase, domain 2"/>
    <property type="match status" value="1"/>
</dbReference>
<dbReference type="SMART" id="SM00954">
    <property type="entry name" value="RelA_SpoT"/>
    <property type="match status" value="1"/>
</dbReference>
<dbReference type="InterPro" id="IPR007685">
    <property type="entry name" value="RelA_SpoT"/>
</dbReference>
<dbReference type="EMBL" id="BARU01017954">
    <property type="protein sequence ID" value="GAH50749.1"/>
    <property type="molecule type" value="Genomic_DNA"/>
</dbReference>
<sequence>MNNDLSSFNFENYRIENIEKYKKVFSIYESFTLTLYELIKKFLGNRNLKYYSIEHRTKDYKSFGEKSSIPSYEDPNSPKYDDPLKQITDISGIRVITYFLDTISDIEKVIENEFDVIEKIDKKINLIDENRFGYQSIHYIIKLNENRVGLSEYAKFKSLNAEIQIRTILQHAWAEIEHDIQYKSVYTIPVNIKRRFTALAGLLEIADREFQTIHNVDEKYNNEDMVKIKNCDYEEVRIT</sequence>
<accession>X1HA72</accession>
<feature type="non-terminal residue" evidence="2">
    <location>
        <position position="239"/>
    </location>
</feature>
<dbReference type="SUPFAM" id="SSF81301">
    <property type="entry name" value="Nucleotidyltransferase"/>
    <property type="match status" value="1"/>
</dbReference>
<dbReference type="Gene3D" id="1.10.287.860">
    <property type="entry name" value="Nucleotidyltransferase"/>
    <property type="match status" value="1"/>
</dbReference>
<evidence type="ECO:0000313" key="2">
    <source>
        <dbReference type="EMBL" id="GAH50749.1"/>
    </source>
</evidence>
<dbReference type="AlphaFoldDB" id="X1HA72"/>
<protein>
    <recommendedName>
        <fullName evidence="1">RelA/SpoT domain-containing protein</fullName>
    </recommendedName>
</protein>
<gene>
    <name evidence="2" type="ORF">S03H2_29724</name>
</gene>
<comment type="caution">
    <text evidence="2">The sequence shown here is derived from an EMBL/GenBank/DDBJ whole genome shotgun (WGS) entry which is preliminary data.</text>
</comment>
<dbReference type="InterPro" id="IPR043519">
    <property type="entry name" value="NT_sf"/>
</dbReference>
<dbReference type="GO" id="GO:0015969">
    <property type="term" value="P:guanosine tetraphosphate metabolic process"/>
    <property type="evidence" value="ECO:0007669"/>
    <property type="project" value="InterPro"/>
</dbReference>
<evidence type="ECO:0000259" key="1">
    <source>
        <dbReference type="SMART" id="SM00954"/>
    </source>
</evidence>